<evidence type="ECO:0000256" key="6">
    <source>
        <dbReference type="ARBA" id="ARBA00023033"/>
    </source>
</evidence>
<sequence>MTVTHDGVRTAQVPDHIAAQIINPEGHRDEVKLYEAYRWLRENAPLAQVSVDGWDPIWLITKYADVMEVEKQPDVFSAGGGPHNKGGNNPILNNKAGDEFTKTLAGGTYRVLDALPYMDPGEHTEVKAVAQDWFKLGNLRKWEDQIRAIAREQVARLVAGPTEIDFATVFTPYYPLHVMMALFGVPEEDEAMMLALSRDFFGGSDPDEQRDDVELSPEAAAEQFTKAIGDFYAYFDRLVEDRRANPRDDLATIISVARQADGEYYPKTFAFGWFVAIATAGHDTTASTLNTTINELSKQPETLAEVQENPKLIGALINESLRYASPVKHFTRRAVADYQLRGQTIHAGDRLMVLFQSANRDEDVFDRPNDFIVNRKPNRQIAYGYGPHQCIGQFLASMEMRVMLEELLPHLEKIEVTGDIKVLQTNFVGGIKNLPVRLTFR</sequence>
<dbReference type="InterPro" id="IPR002397">
    <property type="entry name" value="Cyt_P450_B"/>
</dbReference>
<keyword evidence="2" id="KW-0349">Heme</keyword>
<keyword evidence="6" id="KW-0503">Monooxygenase</keyword>
<dbReference type="PANTHER" id="PTHR46696">
    <property type="entry name" value="P450, PUTATIVE (EUROFUNG)-RELATED"/>
    <property type="match status" value="1"/>
</dbReference>
<keyword evidence="8" id="KW-1185">Reference proteome</keyword>
<organism evidence="7 8">
    <name type="scientific">Gordonia pseudamarae</name>
    <dbReference type="NCBI Taxonomy" id="2831662"/>
    <lineage>
        <taxon>Bacteria</taxon>
        <taxon>Bacillati</taxon>
        <taxon>Actinomycetota</taxon>
        <taxon>Actinomycetes</taxon>
        <taxon>Mycobacteriales</taxon>
        <taxon>Gordoniaceae</taxon>
        <taxon>Gordonia</taxon>
    </lineage>
</organism>
<dbReference type="Proteomes" id="UP001059836">
    <property type="component" value="Chromosome"/>
</dbReference>
<comment type="similarity">
    <text evidence="1">Belongs to the cytochrome P450 family.</text>
</comment>
<dbReference type="PRINTS" id="PR00359">
    <property type="entry name" value="BP450"/>
</dbReference>
<evidence type="ECO:0000256" key="3">
    <source>
        <dbReference type="ARBA" id="ARBA00022723"/>
    </source>
</evidence>
<evidence type="ECO:0000256" key="4">
    <source>
        <dbReference type="ARBA" id="ARBA00023002"/>
    </source>
</evidence>
<dbReference type="InterPro" id="IPR001128">
    <property type="entry name" value="Cyt_P450"/>
</dbReference>
<evidence type="ECO:0000313" key="7">
    <source>
        <dbReference type="EMBL" id="QHN36727.1"/>
    </source>
</evidence>
<evidence type="ECO:0000256" key="1">
    <source>
        <dbReference type="ARBA" id="ARBA00010617"/>
    </source>
</evidence>
<dbReference type="InterPro" id="IPR036396">
    <property type="entry name" value="Cyt_P450_sf"/>
</dbReference>
<dbReference type="SUPFAM" id="SSF48264">
    <property type="entry name" value="Cytochrome P450"/>
    <property type="match status" value="1"/>
</dbReference>
<protein>
    <submittedName>
        <fullName evidence="7">Cytochrome P450</fullName>
    </submittedName>
</protein>
<gene>
    <name evidence="7" type="ORF">GII31_19285</name>
</gene>
<proteinExistence type="inferred from homology"/>
<dbReference type="RefSeq" id="WP_213244995.1">
    <property type="nucleotide sequence ID" value="NZ_CP045806.1"/>
</dbReference>
<dbReference type="PRINTS" id="PR00385">
    <property type="entry name" value="P450"/>
</dbReference>
<keyword evidence="4" id="KW-0560">Oxidoreductase</keyword>
<dbReference type="Gene3D" id="1.10.630.10">
    <property type="entry name" value="Cytochrome P450"/>
    <property type="match status" value="1"/>
</dbReference>
<evidence type="ECO:0000256" key="2">
    <source>
        <dbReference type="ARBA" id="ARBA00022617"/>
    </source>
</evidence>
<keyword evidence="5" id="KW-0408">Iron</keyword>
<name>A0ABX6ILD3_9ACTN</name>
<accession>A0ABX6ILD3</accession>
<dbReference type="PANTHER" id="PTHR46696:SF1">
    <property type="entry name" value="CYTOCHROME P450 YJIB-RELATED"/>
    <property type="match status" value="1"/>
</dbReference>
<evidence type="ECO:0000256" key="5">
    <source>
        <dbReference type="ARBA" id="ARBA00023004"/>
    </source>
</evidence>
<dbReference type="EMBL" id="CP045809">
    <property type="protein sequence ID" value="QHN36727.1"/>
    <property type="molecule type" value="Genomic_DNA"/>
</dbReference>
<evidence type="ECO:0000313" key="8">
    <source>
        <dbReference type="Proteomes" id="UP001059836"/>
    </source>
</evidence>
<keyword evidence="3" id="KW-0479">Metal-binding</keyword>
<reference evidence="7" key="1">
    <citation type="journal article" date="2021" name="Nat. Microbiol.">
        <title>Cocultivation of an ultrasmall environmental parasitic bacterium with lytic ability against bacteria associated with wastewater foams.</title>
        <authorList>
            <person name="Batinovic S."/>
            <person name="Rose J.J.A."/>
            <person name="Ratcliffe J."/>
            <person name="Seviour R.J."/>
            <person name="Petrovski S."/>
        </authorList>
    </citation>
    <scope>NUCLEOTIDE SEQUENCE</scope>
    <source>
        <strain evidence="7">CON9</strain>
    </source>
</reference>
<dbReference type="Pfam" id="PF00067">
    <property type="entry name" value="p450"/>
    <property type="match status" value="1"/>
</dbReference>